<proteinExistence type="predicted"/>
<organism evidence="1 2">
    <name type="scientific">Parafrankia soli</name>
    <dbReference type="NCBI Taxonomy" id="2599596"/>
    <lineage>
        <taxon>Bacteria</taxon>
        <taxon>Bacillati</taxon>
        <taxon>Actinomycetota</taxon>
        <taxon>Actinomycetes</taxon>
        <taxon>Frankiales</taxon>
        <taxon>Frankiaceae</taxon>
        <taxon>Parafrankia</taxon>
    </lineage>
</organism>
<keyword evidence="2" id="KW-1185">Reference proteome</keyword>
<evidence type="ECO:0000313" key="2">
    <source>
        <dbReference type="Proteomes" id="UP000179769"/>
    </source>
</evidence>
<comment type="caution">
    <text evidence="1">The sequence shown here is derived from an EMBL/GenBank/DDBJ whole genome shotgun (WGS) entry which is preliminary data.</text>
</comment>
<dbReference type="EMBL" id="MAXA01000113">
    <property type="protein sequence ID" value="OHV37297.1"/>
    <property type="molecule type" value="Genomic_DNA"/>
</dbReference>
<sequence>MDVHRVGHALLTSLRAPPDQADGVHDGVRPHRGERVGHGVAAADVHAGEHPVGGWRAGRCGGPDGDGDVMVADEPADQLTAEHAVATEDQYTHLALLRVGRPLVMPGLVVLGCPAPGR</sequence>
<evidence type="ECO:0000313" key="1">
    <source>
        <dbReference type="EMBL" id="OHV37297.1"/>
    </source>
</evidence>
<protein>
    <submittedName>
        <fullName evidence="1">Uncharacterized protein</fullName>
    </submittedName>
</protein>
<gene>
    <name evidence="1" type="ORF">BBK14_02680</name>
</gene>
<reference evidence="2" key="1">
    <citation type="submission" date="2016-07" db="EMBL/GenBank/DDBJ databases">
        <title>Frankia sp. NRRL B-16219 Genome sequencing.</title>
        <authorList>
            <person name="Ghodhbane-Gtari F."/>
            <person name="Swanson E."/>
            <person name="Gueddou A."/>
            <person name="Louati M."/>
            <person name="Nouioui I."/>
            <person name="Hezbri K."/>
            <person name="Abebe-Akele F."/>
            <person name="Simpson S."/>
            <person name="Morris K."/>
            <person name="Thomas K."/>
            <person name="Gtari M."/>
            <person name="Tisa L.S."/>
        </authorList>
    </citation>
    <scope>NUCLEOTIDE SEQUENCE [LARGE SCALE GENOMIC DNA]</scope>
    <source>
        <strain evidence="2">NRRL B-16219</strain>
    </source>
</reference>
<dbReference type="AlphaFoldDB" id="A0A1S1QUA1"/>
<accession>A0A1S1QUA1</accession>
<dbReference type="Proteomes" id="UP000179769">
    <property type="component" value="Unassembled WGS sequence"/>
</dbReference>
<name>A0A1S1QUA1_9ACTN</name>